<gene>
    <name evidence="2" type="ORF">METZ01_LOCUS83113</name>
</gene>
<protein>
    <recommendedName>
        <fullName evidence="1">Core domain-containing protein</fullName>
    </recommendedName>
</protein>
<name>A0A381UQ31_9ZZZZ</name>
<dbReference type="InterPro" id="IPR031108">
    <property type="entry name" value="IscA_plant_cyanobact"/>
</dbReference>
<dbReference type="PROSITE" id="PS01152">
    <property type="entry name" value="HESB"/>
    <property type="match status" value="1"/>
</dbReference>
<dbReference type="PANTHER" id="PTHR47265">
    <property type="entry name" value="IRON-SULFUR ASSEMBLY PROTEIN ISCA, CHLOROPLASTIC"/>
    <property type="match status" value="1"/>
</dbReference>
<dbReference type="InterPro" id="IPR017870">
    <property type="entry name" value="FeS_cluster_insertion_CS"/>
</dbReference>
<dbReference type="InterPro" id="IPR035903">
    <property type="entry name" value="HesB-like_dom_sf"/>
</dbReference>
<proteinExistence type="predicted"/>
<dbReference type="InterPro" id="IPR000361">
    <property type="entry name" value="ATAP_core_dom"/>
</dbReference>
<dbReference type="InterPro" id="IPR016092">
    <property type="entry name" value="ATAP"/>
</dbReference>
<dbReference type="GO" id="GO:0030674">
    <property type="term" value="F:protein-macromolecule adaptor activity"/>
    <property type="evidence" value="ECO:0007669"/>
    <property type="project" value="TreeGrafter"/>
</dbReference>
<dbReference type="PANTHER" id="PTHR47265:SF1">
    <property type="entry name" value="IRON-SULFUR ASSEMBLY PROTEIN ISCA, CHLOROPLASTIC"/>
    <property type="match status" value="1"/>
</dbReference>
<dbReference type="Gene3D" id="2.60.300.12">
    <property type="entry name" value="HesB-like domain"/>
    <property type="match status" value="1"/>
</dbReference>
<accession>A0A381UQ31</accession>
<sequence length="109" mass="11799">MECVTITDKANKQVKFLLSELPSDVGLRLAVKGGGCSGLSYDLQFDSGDEENDVVIEQDGYNVYMDAKSMIYLKGMSLDFEDGLQGKGFQFINPNATGTCGCGESFSMN</sequence>
<dbReference type="GO" id="GO:0051536">
    <property type="term" value="F:iron-sulfur cluster binding"/>
    <property type="evidence" value="ECO:0007669"/>
    <property type="project" value="InterPro"/>
</dbReference>
<dbReference type="NCBIfam" id="TIGR00049">
    <property type="entry name" value="iron-sulfur cluster assembly accessory protein"/>
    <property type="match status" value="1"/>
</dbReference>
<reference evidence="2" key="1">
    <citation type="submission" date="2018-05" db="EMBL/GenBank/DDBJ databases">
        <authorList>
            <person name="Lanie J.A."/>
            <person name="Ng W.-L."/>
            <person name="Kazmierczak K.M."/>
            <person name="Andrzejewski T.M."/>
            <person name="Davidsen T.M."/>
            <person name="Wayne K.J."/>
            <person name="Tettelin H."/>
            <person name="Glass J.I."/>
            <person name="Rusch D."/>
            <person name="Podicherti R."/>
            <person name="Tsui H.-C.T."/>
            <person name="Winkler M.E."/>
        </authorList>
    </citation>
    <scope>NUCLEOTIDE SEQUENCE</scope>
</reference>
<evidence type="ECO:0000259" key="1">
    <source>
        <dbReference type="Pfam" id="PF01521"/>
    </source>
</evidence>
<dbReference type="AlphaFoldDB" id="A0A381UQ31"/>
<dbReference type="GO" id="GO:0009570">
    <property type="term" value="C:chloroplast stroma"/>
    <property type="evidence" value="ECO:0007669"/>
    <property type="project" value="TreeGrafter"/>
</dbReference>
<organism evidence="2">
    <name type="scientific">marine metagenome</name>
    <dbReference type="NCBI Taxonomy" id="408172"/>
    <lineage>
        <taxon>unclassified sequences</taxon>
        <taxon>metagenomes</taxon>
        <taxon>ecological metagenomes</taxon>
    </lineage>
</organism>
<dbReference type="Pfam" id="PF01521">
    <property type="entry name" value="Fe-S_biosyn"/>
    <property type="match status" value="1"/>
</dbReference>
<evidence type="ECO:0000313" key="2">
    <source>
        <dbReference type="EMBL" id="SVA30259.1"/>
    </source>
</evidence>
<dbReference type="EMBL" id="UINC01006895">
    <property type="protein sequence ID" value="SVA30259.1"/>
    <property type="molecule type" value="Genomic_DNA"/>
</dbReference>
<dbReference type="SUPFAM" id="SSF89360">
    <property type="entry name" value="HesB-like domain"/>
    <property type="match status" value="1"/>
</dbReference>
<feature type="domain" description="Core" evidence="1">
    <location>
        <begin position="4"/>
        <end position="104"/>
    </location>
</feature>
<dbReference type="GO" id="GO:0016226">
    <property type="term" value="P:iron-sulfur cluster assembly"/>
    <property type="evidence" value="ECO:0007669"/>
    <property type="project" value="InterPro"/>
</dbReference>